<sequence>METDYMVSMRQTKSLASSNSPTNKSPDRHSRATNSPSTPRSRRTPAAPSNRDPYGNTPLSSSSNSGSCKGSECSPTKGRHQKYTSCTDNHGIRPPPPEQYLTPLQQKEVCIRHLRARLKETINTLQDRDVEIDDLRGQLYKMQEDWVEEECHRVETQLALKDARQEIQQLKQAVDTVRDRLSDAGG</sequence>
<keyword evidence="3" id="KW-0812">Transmembrane</keyword>
<accession>A0AAD6B1J7</accession>
<evidence type="ECO:0000256" key="3">
    <source>
        <dbReference type="ARBA" id="ARBA00022692"/>
    </source>
</evidence>
<dbReference type="Pfam" id="PF15290">
    <property type="entry name" value="Syntaphilin"/>
    <property type="match status" value="1"/>
</dbReference>
<comment type="caution">
    <text evidence="9">The sequence shown here is derived from an EMBL/GenBank/DDBJ whole genome shotgun (WGS) entry which is preliminary data.</text>
</comment>
<dbReference type="GO" id="GO:0005881">
    <property type="term" value="C:cytoplasmic microtubule"/>
    <property type="evidence" value="ECO:0007669"/>
    <property type="project" value="TreeGrafter"/>
</dbReference>
<evidence type="ECO:0000256" key="1">
    <source>
        <dbReference type="ARBA" id="ARBA00004167"/>
    </source>
</evidence>
<evidence type="ECO:0000313" key="10">
    <source>
        <dbReference type="Proteomes" id="UP001219934"/>
    </source>
</evidence>
<dbReference type="EMBL" id="JAPTMU010000012">
    <property type="protein sequence ID" value="KAJ4934888.1"/>
    <property type="molecule type" value="Genomic_DNA"/>
</dbReference>
<keyword evidence="5 7" id="KW-0175">Coiled coil</keyword>
<evidence type="ECO:0008006" key="11">
    <source>
        <dbReference type="Google" id="ProtNLM"/>
    </source>
</evidence>
<evidence type="ECO:0000313" key="9">
    <source>
        <dbReference type="EMBL" id="KAJ4934888.1"/>
    </source>
</evidence>
<keyword evidence="2" id="KW-0597">Phosphoprotein</keyword>
<evidence type="ECO:0000256" key="5">
    <source>
        <dbReference type="ARBA" id="ARBA00023054"/>
    </source>
</evidence>
<proteinExistence type="predicted"/>
<evidence type="ECO:0000256" key="2">
    <source>
        <dbReference type="ARBA" id="ARBA00022553"/>
    </source>
</evidence>
<evidence type="ECO:0000256" key="8">
    <source>
        <dbReference type="SAM" id="MobiDB-lite"/>
    </source>
</evidence>
<dbReference type="Proteomes" id="UP001219934">
    <property type="component" value="Unassembled WGS sequence"/>
</dbReference>
<evidence type="ECO:0000256" key="7">
    <source>
        <dbReference type="SAM" id="Coils"/>
    </source>
</evidence>
<dbReference type="GO" id="GO:0005739">
    <property type="term" value="C:mitochondrion"/>
    <property type="evidence" value="ECO:0007669"/>
    <property type="project" value="TreeGrafter"/>
</dbReference>
<comment type="subcellular location">
    <subcellularLocation>
        <location evidence="1">Membrane</location>
        <topology evidence="1">Single-pass membrane protein</topology>
    </subcellularLocation>
</comment>
<keyword evidence="6" id="KW-0472">Membrane</keyword>
<reference evidence="9" key="1">
    <citation type="submission" date="2022-11" db="EMBL/GenBank/DDBJ databases">
        <title>Chromosome-level genome of Pogonophryne albipinna.</title>
        <authorList>
            <person name="Jo E."/>
        </authorList>
    </citation>
    <scope>NUCLEOTIDE SEQUENCE</scope>
    <source>
        <strain evidence="9">SGF0006</strain>
        <tissue evidence="9">Muscle</tissue>
    </source>
</reference>
<feature type="region of interest" description="Disordered" evidence="8">
    <location>
        <begin position="1"/>
        <end position="98"/>
    </location>
</feature>
<organism evidence="9 10">
    <name type="scientific">Pogonophryne albipinna</name>
    <dbReference type="NCBI Taxonomy" id="1090488"/>
    <lineage>
        <taxon>Eukaryota</taxon>
        <taxon>Metazoa</taxon>
        <taxon>Chordata</taxon>
        <taxon>Craniata</taxon>
        <taxon>Vertebrata</taxon>
        <taxon>Euteleostomi</taxon>
        <taxon>Actinopterygii</taxon>
        <taxon>Neopterygii</taxon>
        <taxon>Teleostei</taxon>
        <taxon>Neoteleostei</taxon>
        <taxon>Acanthomorphata</taxon>
        <taxon>Eupercaria</taxon>
        <taxon>Perciformes</taxon>
        <taxon>Notothenioidei</taxon>
        <taxon>Pogonophryne</taxon>
    </lineage>
</organism>
<dbReference type="PANTHER" id="PTHR16208:SF1">
    <property type="entry name" value="SYNTAPHILIN"/>
    <property type="match status" value="1"/>
</dbReference>
<feature type="compositionally biased region" description="Polar residues" evidence="8">
    <location>
        <begin position="9"/>
        <end position="24"/>
    </location>
</feature>
<feature type="compositionally biased region" description="Low complexity" evidence="8">
    <location>
        <begin position="60"/>
        <end position="74"/>
    </location>
</feature>
<evidence type="ECO:0000256" key="4">
    <source>
        <dbReference type="ARBA" id="ARBA00022989"/>
    </source>
</evidence>
<dbReference type="GO" id="GO:0030182">
    <property type="term" value="P:neuron differentiation"/>
    <property type="evidence" value="ECO:0007669"/>
    <property type="project" value="TreeGrafter"/>
</dbReference>
<name>A0AAD6B1J7_9TELE</name>
<evidence type="ECO:0000256" key="6">
    <source>
        <dbReference type="ARBA" id="ARBA00023136"/>
    </source>
</evidence>
<dbReference type="GO" id="GO:0016020">
    <property type="term" value="C:membrane"/>
    <property type="evidence" value="ECO:0007669"/>
    <property type="project" value="UniProtKB-SubCell"/>
</dbReference>
<keyword evidence="10" id="KW-1185">Reference proteome</keyword>
<protein>
    <recommendedName>
        <fullName evidence="11">Syntaphilin-like</fullName>
    </recommendedName>
</protein>
<dbReference type="AlphaFoldDB" id="A0AAD6B1J7"/>
<dbReference type="PANTHER" id="PTHR16208">
    <property type="entry name" value="MICROTUBULE-ASSOCIATED PROTEIN/SYNTAPHILIN"/>
    <property type="match status" value="1"/>
</dbReference>
<dbReference type="InterPro" id="IPR028197">
    <property type="entry name" value="Syntaphilin/Syntabulin"/>
</dbReference>
<gene>
    <name evidence="9" type="ORF">JOQ06_007669</name>
</gene>
<feature type="coiled-coil region" evidence="7">
    <location>
        <begin position="153"/>
        <end position="180"/>
    </location>
</feature>
<keyword evidence="4" id="KW-1133">Transmembrane helix</keyword>